<name>A0A328TKF6_9GAMM</name>
<dbReference type="RefSeq" id="WP_162475453.1">
    <property type="nucleotide sequence ID" value="NZ_LJAM02000224.1"/>
</dbReference>
<feature type="non-terminal residue" evidence="1">
    <location>
        <position position="90"/>
    </location>
</feature>
<comment type="caution">
    <text evidence="1">The sequence shown here is derived from an EMBL/GenBank/DDBJ whole genome shotgun (WGS) entry which is preliminary data.</text>
</comment>
<proteinExistence type="predicted"/>
<keyword evidence="2" id="KW-1185">Reference proteome</keyword>
<organism evidence="1 2">
    <name type="scientific">Candidatus Erwinia dacicola</name>
    <dbReference type="NCBI Taxonomy" id="252393"/>
    <lineage>
        <taxon>Bacteria</taxon>
        <taxon>Pseudomonadati</taxon>
        <taxon>Pseudomonadota</taxon>
        <taxon>Gammaproteobacteria</taxon>
        <taxon>Enterobacterales</taxon>
        <taxon>Erwiniaceae</taxon>
        <taxon>Erwinia</taxon>
    </lineage>
</organism>
<dbReference type="EMBL" id="LJAM02000224">
    <property type="protein sequence ID" value="RAP70968.1"/>
    <property type="molecule type" value="Genomic_DNA"/>
</dbReference>
<accession>A0A328TKF6</accession>
<gene>
    <name evidence="1" type="ORF">ACZ87_02226</name>
</gene>
<evidence type="ECO:0000313" key="2">
    <source>
        <dbReference type="Proteomes" id="UP000244334"/>
    </source>
</evidence>
<sequence>MTDLTEVCSLGVKTPNQPVGMLIQAALLGMVRPRKIELRPRNLRDFLVQGEFRAIISGQSFKLAKSIGSMSLKAATTVFVRLLGSFRMMT</sequence>
<evidence type="ECO:0000313" key="1">
    <source>
        <dbReference type="EMBL" id="RAP70968.1"/>
    </source>
</evidence>
<dbReference type="AlphaFoldDB" id="A0A328TKF6"/>
<dbReference type="Proteomes" id="UP000244334">
    <property type="component" value="Unassembled WGS sequence"/>
</dbReference>
<protein>
    <submittedName>
        <fullName evidence="1">Uncharacterized protein</fullName>
    </submittedName>
</protein>
<reference evidence="1" key="1">
    <citation type="submission" date="2018-04" db="EMBL/GenBank/DDBJ databases">
        <title>Genomes of the Obligate Erwinia dacicola and Facultative Enterobacter sp. OLF Endosymbionts of the Olive Fruit fly, Bactrocera oleae.</title>
        <authorList>
            <person name="Estes A.M."/>
            <person name="Hearn D.J."/>
            <person name="Agarwal S."/>
            <person name="Pierson E.A."/>
            <person name="Dunning-Hotopp J.C."/>
        </authorList>
    </citation>
    <scope>NUCLEOTIDE SEQUENCE [LARGE SCALE GENOMIC DNA]</scope>
    <source>
        <strain evidence="1">Oroville</strain>
    </source>
</reference>